<dbReference type="CDD" id="cd00408">
    <property type="entry name" value="DHDPS-like"/>
    <property type="match status" value="1"/>
</dbReference>
<comment type="caution">
    <text evidence="3">The sequence shown here is derived from an EMBL/GenBank/DDBJ whole genome shotgun (WGS) entry which is preliminary data.</text>
</comment>
<accession>A0ABS6I2C0</accession>
<dbReference type="EMBL" id="JAHOPC010000002">
    <property type="protein sequence ID" value="MBU8865890.1"/>
    <property type="molecule type" value="Genomic_DNA"/>
</dbReference>
<keyword evidence="4" id="KW-1185">Reference proteome</keyword>
<dbReference type="InterPro" id="IPR002220">
    <property type="entry name" value="DapA-like"/>
</dbReference>
<comment type="similarity">
    <text evidence="1">Belongs to the DapA family.</text>
</comment>
<keyword evidence="2" id="KW-0456">Lyase</keyword>
<evidence type="ECO:0000256" key="2">
    <source>
        <dbReference type="ARBA" id="ARBA00023239"/>
    </source>
</evidence>
<dbReference type="SMART" id="SM01130">
    <property type="entry name" value="DHDPS"/>
    <property type="match status" value="1"/>
</dbReference>
<dbReference type="PANTHER" id="PTHR12128:SF66">
    <property type="entry name" value="4-HYDROXY-2-OXOGLUTARATE ALDOLASE, MITOCHONDRIAL"/>
    <property type="match status" value="1"/>
</dbReference>
<name>A0ABS6I2C0_9MICC</name>
<dbReference type="PANTHER" id="PTHR12128">
    <property type="entry name" value="DIHYDRODIPICOLINATE SYNTHASE"/>
    <property type="match status" value="1"/>
</dbReference>
<dbReference type="Proteomes" id="UP000824166">
    <property type="component" value="Unassembled WGS sequence"/>
</dbReference>
<protein>
    <submittedName>
        <fullName evidence="3">Dihydrodipicolinate synthase family protein</fullName>
    </submittedName>
</protein>
<evidence type="ECO:0000313" key="3">
    <source>
        <dbReference type="EMBL" id="MBU8865890.1"/>
    </source>
</evidence>
<dbReference type="Pfam" id="PF00701">
    <property type="entry name" value="DHDPS"/>
    <property type="match status" value="1"/>
</dbReference>
<reference evidence="3 4" key="1">
    <citation type="submission" date="2021-06" db="EMBL/GenBank/DDBJ databases">
        <authorList>
            <person name="Jeong J.W."/>
        </authorList>
    </citation>
    <scope>NUCLEOTIDE SEQUENCE [LARGE SCALE GENOMIC DNA]</scope>
    <source>
        <strain evidence="3 4">MMS21-TAE1-1</strain>
    </source>
</reference>
<gene>
    <name evidence="3" type="ORF">KSW38_06250</name>
</gene>
<evidence type="ECO:0000256" key="1">
    <source>
        <dbReference type="ARBA" id="ARBA00007592"/>
    </source>
</evidence>
<evidence type="ECO:0000313" key="4">
    <source>
        <dbReference type="Proteomes" id="UP000824166"/>
    </source>
</evidence>
<sequence>MDESSLRTLARTLLDRGCTSLVCLGVLAEPASLSATEKIEVLAAVSEEAGSAPVVATVMSLDRTAAVEEAREFTDTLEGRISAIMVPVSHSDDHTFRENLRAVHAASGLPLIIQDLPKATGVRIETAALIKAVDGLEFVQAIKCEAEPTFERIRHLASRVNCRLVGGFGGIGLVDDLRAGATGMAAGISRPEVLAQAIHQWQSGDERGASSLIAGISGLINLETQQGPSIAIRKEHWRRQGVIEHAGVRPPTIPWSAAFDAHSRFYGFNQA</sequence>
<organism evidence="3 4">
    <name type="scientific">Paenarthrobacter aromaticivorans</name>
    <dbReference type="NCBI Taxonomy" id="2849150"/>
    <lineage>
        <taxon>Bacteria</taxon>
        <taxon>Bacillati</taxon>
        <taxon>Actinomycetota</taxon>
        <taxon>Actinomycetes</taxon>
        <taxon>Micrococcales</taxon>
        <taxon>Micrococcaceae</taxon>
        <taxon>Paenarthrobacter</taxon>
    </lineage>
</organism>
<proteinExistence type="inferred from homology"/>